<proteinExistence type="inferred from homology"/>
<reference evidence="4 5" key="1">
    <citation type="submission" date="2016-11" db="EMBL/GenBank/DDBJ databases">
        <authorList>
            <person name="Jaros S."/>
            <person name="Januszkiewicz K."/>
            <person name="Wedrychowicz H."/>
        </authorList>
    </citation>
    <scope>NUCLEOTIDE SEQUENCE [LARGE SCALE GENOMIC DNA]</scope>
    <source>
        <strain evidence="4 5">DSM 2631</strain>
    </source>
</reference>
<dbReference type="HAMAP" id="MF_00023">
    <property type="entry name" value="SmpB"/>
    <property type="match status" value="1"/>
</dbReference>
<evidence type="ECO:0000313" key="5">
    <source>
        <dbReference type="Proteomes" id="UP000184035"/>
    </source>
</evidence>
<dbReference type="STRING" id="1533.SAMN05443638_10191"/>
<dbReference type="AlphaFoldDB" id="A0A1M4SMG9"/>
<dbReference type="GO" id="GO:0070930">
    <property type="term" value="P:trans-translation-dependent protein tagging"/>
    <property type="evidence" value="ECO:0007669"/>
    <property type="project" value="TreeGrafter"/>
</dbReference>
<dbReference type="NCBIfam" id="NF003843">
    <property type="entry name" value="PRK05422.1"/>
    <property type="match status" value="1"/>
</dbReference>
<keyword evidence="2 3" id="KW-0694">RNA-binding</keyword>
<dbReference type="GO" id="GO:0003723">
    <property type="term" value="F:RNA binding"/>
    <property type="evidence" value="ECO:0007669"/>
    <property type="project" value="UniProtKB-UniRule"/>
</dbReference>
<evidence type="ECO:0000256" key="1">
    <source>
        <dbReference type="ARBA" id="ARBA00022490"/>
    </source>
</evidence>
<comment type="similarity">
    <text evidence="3">Belongs to the SmpB family.</text>
</comment>
<dbReference type="NCBIfam" id="TIGR00086">
    <property type="entry name" value="smpB"/>
    <property type="match status" value="1"/>
</dbReference>
<keyword evidence="1 3" id="KW-0963">Cytoplasm</keyword>
<gene>
    <name evidence="3" type="primary">smpB</name>
    <name evidence="4" type="ORF">SAMN05443638_10191</name>
</gene>
<dbReference type="PANTHER" id="PTHR30308:SF2">
    <property type="entry name" value="SSRA-BINDING PROTEIN"/>
    <property type="match status" value="1"/>
</dbReference>
<dbReference type="OrthoDB" id="9805462at2"/>
<comment type="subcellular location">
    <subcellularLocation>
        <location evidence="3">Cytoplasm</location>
    </subcellularLocation>
    <text evidence="3">The tmRNA-SmpB complex associates with stalled 70S ribosomes.</text>
</comment>
<sequence>MARIKNNKTLTENRKARHDYFVEEGMEAGIALVGTEVKSIRNGRVNLKDSYAEINNGEVFVKNMHISPYEQGNIFNVEPLRDRKLLLHKSEIRRLIGLTMQEGYTLIPLSLYLKDGRVKVNLGLCRGKKNYDKRDAMIEKAHKREIERTLKEKMRY</sequence>
<dbReference type="Pfam" id="PF01668">
    <property type="entry name" value="SmpB"/>
    <property type="match status" value="1"/>
</dbReference>
<dbReference type="EMBL" id="FQVM01000001">
    <property type="protein sequence ID" value="SHE33352.1"/>
    <property type="molecule type" value="Genomic_DNA"/>
</dbReference>
<dbReference type="SUPFAM" id="SSF74982">
    <property type="entry name" value="Small protein B (SmpB)"/>
    <property type="match status" value="1"/>
</dbReference>
<dbReference type="Proteomes" id="UP000184035">
    <property type="component" value="Unassembled WGS sequence"/>
</dbReference>
<protein>
    <recommendedName>
        <fullName evidence="3">SsrA-binding protein</fullName>
    </recommendedName>
    <alternativeName>
        <fullName evidence="3">Small protein B</fullName>
    </alternativeName>
</protein>
<comment type="function">
    <text evidence="3">Required for rescue of stalled ribosomes mediated by trans-translation. Binds to transfer-messenger RNA (tmRNA), required for stable association of tmRNA with ribosomes. tmRNA and SmpB together mimic tRNA shape, replacing the anticodon stem-loop with SmpB. tmRNA is encoded by the ssrA gene; the 2 termini fold to resemble tRNA(Ala) and it encodes a 'tag peptide', a short internal open reading frame. During trans-translation Ala-aminoacylated tmRNA acts like a tRNA, entering the A-site of stalled ribosomes, displacing the stalled mRNA. The ribosome then switches to translate the ORF on the tmRNA; the nascent peptide is terminated with the 'tag peptide' encoded by the tmRNA and targeted for degradation. The ribosome is freed to recommence translation, which seems to be the essential function of trans-translation.</text>
</comment>
<keyword evidence="5" id="KW-1185">Reference proteome</keyword>
<dbReference type="GO" id="GO:0070929">
    <property type="term" value="P:trans-translation"/>
    <property type="evidence" value="ECO:0007669"/>
    <property type="project" value="UniProtKB-UniRule"/>
</dbReference>
<name>A0A1M4SMG9_9CLOT</name>
<dbReference type="CDD" id="cd09294">
    <property type="entry name" value="SmpB"/>
    <property type="match status" value="1"/>
</dbReference>
<evidence type="ECO:0000313" key="4">
    <source>
        <dbReference type="EMBL" id="SHE33352.1"/>
    </source>
</evidence>
<organism evidence="4 5">
    <name type="scientific">Clostridium fallax</name>
    <dbReference type="NCBI Taxonomy" id="1533"/>
    <lineage>
        <taxon>Bacteria</taxon>
        <taxon>Bacillati</taxon>
        <taxon>Bacillota</taxon>
        <taxon>Clostridia</taxon>
        <taxon>Eubacteriales</taxon>
        <taxon>Clostridiaceae</taxon>
        <taxon>Clostridium</taxon>
    </lineage>
</organism>
<dbReference type="PANTHER" id="PTHR30308">
    <property type="entry name" value="TMRNA-BINDING COMPONENT OF TRANS-TRANSLATION TAGGING COMPLEX"/>
    <property type="match status" value="1"/>
</dbReference>
<dbReference type="InterPro" id="IPR023620">
    <property type="entry name" value="SmpB"/>
</dbReference>
<dbReference type="Gene3D" id="2.40.280.10">
    <property type="match status" value="1"/>
</dbReference>
<evidence type="ECO:0000256" key="3">
    <source>
        <dbReference type="HAMAP-Rule" id="MF_00023"/>
    </source>
</evidence>
<accession>A0A1M4SMG9</accession>
<dbReference type="RefSeq" id="WP_072892256.1">
    <property type="nucleotide sequence ID" value="NZ_FQVM01000001.1"/>
</dbReference>
<dbReference type="GO" id="GO:0005829">
    <property type="term" value="C:cytosol"/>
    <property type="evidence" value="ECO:0007669"/>
    <property type="project" value="TreeGrafter"/>
</dbReference>
<dbReference type="InterPro" id="IPR020081">
    <property type="entry name" value="SsrA-bd_prot_CS"/>
</dbReference>
<dbReference type="InterPro" id="IPR000037">
    <property type="entry name" value="SsrA-bd_prot"/>
</dbReference>
<dbReference type="PROSITE" id="PS01317">
    <property type="entry name" value="SSRP"/>
    <property type="match status" value="1"/>
</dbReference>
<evidence type="ECO:0000256" key="2">
    <source>
        <dbReference type="ARBA" id="ARBA00022884"/>
    </source>
</evidence>